<name>A0A1Y2IRT7_TRAC3</name>
<dbReference type="SUPFAM" id="SSF53474">
    <property type="entry name" value="alpha/beta-Hydrolases"/>
    <property type="match status" value="1"/>
</dbReference>
<evidence type="ECO:0000256" key="1">
    <source>
        <dbReference type="ARBA" id="ARBA00022801"/>
    </source>
</evidence>
<reference evidence="4 5" key="1">
    <citation type="journal article" date="2015" name="Biotechnol. Biofuels">
        <title>Enhanced degradation of softwood versus hardwood by the white-rot fungus Pycnoporus coccineus.</title>
        <authorList>
            <person name="Couturier M."/>
            <person name="Navarro D."/>
            <person name="Chevret D."/>
            <person name="Henrissat B."/>
            <person name="Piumi F."/>
            <person name="Ruiz-Duenas F.J."/>
            <person name="Martinez A.T."/>
            <person name="Grigoriev I.V."/>
            <person name="Riley R."/>
            <person name="Lipzen A."/>
            <person name="Berrin J.G."/>
            <person name="Master E.R."/>
            <person name="Rosso M.N."/>
        </authorList>
    </citation>
    <scope>NUCLEOTIDE SEQUENCE [LARGE SCALE GENOMIC DNA]</scope>
    <source>
        <strain evidence="4 5">BRFM310</strain>
    </source>
</reference>
<keyword evidence="2" id="KW-1133">Transmembrane helix</keyword>
<dbReference type="InterPro" id="IPR050300">
    <property type="entry name" value="GDXG_lipolytic_enzyme"/>
</dbReference>
<keyword evidence="2" id="KW-0812">Transmembrane</keyword>
<gene>
    <name evidence="4" type="ORF">PYCCODRAFT_1477239</name>
</gene>
<protein>
    <submittedName>
        <fullName evidence="4">Alpha/beta-hydrolase</fullName>
    </submittedName>
</protein>
<evidence type="ECO:0000313" key="5">
    <source>
        <dbReference type="Proteomes" id="UP000193067"/>
    </source>
</evidence>
<dbReference type="AlphaFoldDB" id="A0A1Y2IRT7"/>
<keyword evidence="1 4" id="KW-0378">Hydrolase</keyword>
<accession>A0A1Y2IRT7</accession>
<dbReference type="Pfam" id="PF07859">
    <property type="entry name" value="Abhydrolase_3"/>
    <property type="match status" value="1"/>
</dbReference>
<feature type="transmembrane region" description="Helical" evidence="2">
    <location>
        <begin position="12"/>
        <end position="33"/>
    </location>
</feature>
<dbReference type="Proteomes" id="UP000193067">
    <property type="component" value="Unassembled WGS sequence"/>
</dbReference>
<keyword evidence="5" id="KW-1185">Reference proteome</keyword>
<sequence length="406" mass="45116">MAAFQFRRQPLTTFYYLYTLVSLLLAKLPYWAVRFALPSTRPQPWSLGRVVLVKCYREFVTALFRTTVASMNMEASAVEKAGNVDEAGLVWVDAAPELVVVPEIEEAARVNGIQAERRPGYWIGKRGPDGKVGQPAGPDEKVIYGFHGGGFIMGSAHPKFPTGYIYKRMLDYAKGYERIFQMDYRLASSDPHPMKNGFPASLIDALAGYKYLVIDLGFKPSNIVIMGESAGGSIALNLTRYLCQNDLPGLGRSRPRGQLLLSPTGDWGKTQQGPGTSFERNWDCDFVHAFYLNDYVAKSLVGNLPADAAWTNSWISPASLRLPNPEGLFKGLPPTSILIGGAEMMLDHVKTLRDRIVADNGEGLVDFYEIPHGAHVPMTHAWHEPEAQWGYEHCAKWLESLDEPTE</sequence>
<dbReference type="PANTHER" id="PTHR48081:SF26">
    <property type="entry name" value="ALPHA_BETA HYDROLASE FOLD-3 DOMAIN-CONTAINING PROTEIN"/>
    <property type="match status" value="1"/>
</dbReference>
<evidence type="ECO:0000259" key="3">
    <source>
        <dbReference type="Pfam" id="PF07859"/>
    </source>
</evidence>
<dbReference type="STRING" id="1353009.A0A1Y2IRT7"/>
<organism evidence="4 5">
    <name type="scientific">Trametes coccinea (strain BRFM310)</name>
    <name type="common">Pycnoporus coccineus</name>
    <dbReference type="NCBI Taxonomy" id="1353009"/>
    <lineage>
        <taxon>Eukaryota</taxon>
        <taxon>Fungi</taxon>
        <taxon>Dikarya</taxon>
        <taxon>Basidiomycota</taxon>
        <taxon>Agaricomycotina</taxon>
        <taxon>Agaricomycetes</taxon>
        <taxon>Polyporales</taxon>
        <taxon>Polyporaceae</taxon>
        <taxon>Trametes</taxon>
    </lineage>
</organism>
<dbReference type="OrthoDB" id="2152029at2759"/>
<dbReference type="Gene3D" id="3.40.50.1820">
    <property type="entry name" value="alpha/beta hydrolase"/>
    <property type="match status" value="1"/>
</dbReference>
<evidence type="ECO:0000256" key="2">
    <source>
        <dbReference type="SAM" id="Phobius"/>
    </source>
</evidence>
<proteinExistence type="predicted"/>
<keyword evidence="2" id="KW-0472">Membrane</keyword>
<dbReference type="InterPro" id="IPR029058">
    <property type="entry name" value="AB_hydrolase_fold"/>
</dbReference>
<evidence type="ECO:0000313" key="4">
    <source>
        <dbReference type="EMBL" id="OSD02931.1"/>
    </source>
</evidence>
<feature type="domain" description="Alpha/beta hydrolase fold-3" evidence="3">
    <location>
        <begin position="146"/>
        <end position="373"/>
    </location>
</feature>
<dbReference type="EMBL" id="KZ084102">
    <property type="protein sequence ID" value="OSD02931.1"/>
    <property type="molecule type" value="Genomic_DNA"/>
</dbReference>
<dbReference type="PANTHER" id="PTHR48081">
    <property type="entry name" value="AB HYDROLASE SUPERFAMILY PROTEIN C4A8.06C"/>
    <property type="match status" value="1"/>
</dbReference>
<dbReference type="GO" id="GO:0016787">
    <property type="term" value="F:hydrolase activity"/>
    <property type="evidence" value="ECO:0007669"/>
    <property type="project" value="UniProtKB-KW"/>
</dbReference>
<dbReference type="InterPro" id="IPR013094">
    <property type="entry name" value="AB_hydrolase_3"/>
</dbReference>